<dbReference type="Proteomes" id="UP000035947">
    <property type="component" value="Unassembled WGS sequence"/>
</dbReference>
<evidence type="ECO:0000256" key="5">
    <source>
        <dbReference type="PROSITE-ProRule" id="PRU01248"/>
    </source>
</evidence>
<dbReference type="Gene3D" id="1.10.150.130">
    <property type="match status" value="1"/>
</dbReference>
<keyword evidence="3 5" id="KW-0238">DNA-binding</keyword>
<comment type="similarity">
    <text evidence="1">Belongs to the 'phage' integrase family.</text>
</comment>
<evidence type="ECO:0000313" key="10">
    <source>
        <dbReference type="Proteomes" id="UP000035947"/>
    </source>
</evidence>
<dbReference type="Gene3D" id="1.10.443.10">
    <property type="entry name" value="Intergrase catalytic core"/>
    <property type="match status" value="1"/>
</dbReference>
<evidence type="ECO:0000256" key="3">
    <source>
        <dbReference type="ARBA" id="ARBA00023125"/>
    </source>
</evidence>
<dbReference type="PROSITE" id="PS51898">
    <property type="entry name" value="TYR_RECOMBINASE"/>
    <property type="match status" value="1"/>
</dbReference>
<dbReference type="PANTHER" id="PTHR30349">
    <property type="entry name" value="PHAGE INTEGRASE-RELATED"/>
    <property type="match status" value="1"/>
</dbReference>
<dbReference type="InterPro" id="IPR013762">
    <property type="entry name" value="Integrase-like_cat_sf"/>
</dbReference>
<dbReference type="InterPro" id="IPR002104">
    <property type="entry name" value="Integrase_catalytic"/>
</dbReference>
<sequence length="426" mass="46905">MARTVRDANLETRTARARLEQRGKPYFRTLEPGLHLGYRKVAKGAGKWVARHYVGERTYEVETLATADDFSDADGVAILSFRQAQERARERMVQRAHAAAGKTSPLTVKDALEAYLEFLDANRKSGLDARHRAQAFIYPSLGEVEVEALTTSKLEKWLADLPKMPARIRSKAGAEQRYRKLGEDDESKRRRRSTANRTLTVLKAALNRAWRAGKVSSDAAWRRVEPFENVDAARVRYLTVVEAKRLINAAEPDFRALVQGALQTGARYGELVALKVSDFNPDSGTIGIRRSKSGKPRHIVLTDEGAAFFARHVAGRAGDASMFVKSSGGTWGASHQLRPMADACRNGRITPAIGFHGLRHTWASLAVMNGTPLMVVARNLGHADTRMVEKHYGHLAPSYVADAIRAGAPRFGAMSDNVEPLHSSGG</sequence>
<dbReference type="InterPro" id="IPR044068">
    <property type="entry name" value="CB"/>
</dbReference>
<dbReference type="InterPro" id="IPR011010">
    <property type="entry name" value="DNA_brk_join_enz"/>
</dbReference>
<accession>A0ABR5GZ17</accession>
<dbReference type="SUPFAM" id="SSF56349">
    <property type="entry name" value="DNA breaking-rejoining enzymes"/>
    <property type="match status" value="1"/>
</dbReference>
<dbReference type="InterPro" id="IPR050090">
    <property type="entry name" value="Tyrosine_recombinase_XerCD"/>
</dbReference>
<evidence type="ECO:0000259" key="7">
    <source>
        <dbReference type="PROSITE" id="PS51898"/>
    </source>
</evidence>
<gene>
    <name evidence="9" type="ORF">SQ03_16895</name>
</gene>
<keyword evidence="2" id="KW-0229">DNA integration</keyword>
<dbReference type="InterPro" id="IPR010998">
    <property type="entry name" value="Integrase_recombinase_N"/>
</dbReference>
<evidence type="ECO:0000256" key="1">
    <source>
        <dbReference type="ARBA" id="ARBA00008857"/>
    </source>
</evidence>
<proteinExistence type="inferred from homology"/>
<feature type="domain" description="Core-binding (CB)" evidence="8">
    <location>
        <begin position="106"/>
        <end position="210"/>
    </location>
</feature>
<evidence type="ECO:0000256" key="2">
    <source>
        <dbReference type="ARBA" id="ARBA00022908"/>
    </source>
</evidence>
<dbReference type="PROSITE" id="PS51900">
    <property type="entry name" value="CB"/>
    <property type="match status" value="1"/>
</dbReference>
<evidence type="ECO:0000313" key="9">
    <source>
        <dbReference type="EMBL" id="KMO15635.1"/>
    </source>
</evidence>
<dbReference type="EMBL" id="JXOD01000148">
    <property type="protein sequence ID" value="KMO15635.1"/>
    <property type="molecule type" value="Genomic_DNA"/>
</dbReference>
<feature type="compositionally biased region" description="Basic and acidic residues" evidence="6">
    <location>
        <begin position="172"/>
        <end position="188"/>
    </location>
</feature>
<evidence type="ECO:0000256" key="6">
    <source>
        <dbReference type="SAM" id="MobiDB-lite"/>
    </source>
</evidence>
<dbReference type="RefSeq" id="WP_048434896.1">
    <property type="nucleotide sequence ID" value="NZ_JXOD01000148.1"/>
</dbReference>
<dbReference type="PANTHER" id="PTHR30349:SF41">
    <property type="entry name" value="INTEGRASE_RECOMBINASE PROTEIN MJ0367-RELATED"/>
    <property type="match status" value="1"/>
</dbReference>
<name>A0ABR5GZ17_9HYPH</name>
<feature type="domain" description="Tyr recombinase" evidence="7">
    <location>
        <begin position="233"/>
        <end position="405"/>
    </location>
</feature>
<reference evidence="9 10" key="1">
    <citation type="submission" date="2015-01" db="EMBL/GenBank/DDBJ databases">
        <title>Genome sequencing of Methylobacterium platani JCM14648 type strain.</title>
        <authorList>
            <person name="Chaudhry V."/>
            <person name="Patil P.B."/>
        </authorList>
    </citation>
    <scope>NUCLEOTIDE SEQUENCE [LARGE SCALE GENOMIC DNA]</scope>
    <source>
        <strain evidence="9 10">JCM 14648</strain>
    </source>
</reference>
<protein>
    <submittedName>
        <fullName evidence="9">Integrase</fullName>
    </submittedName>
</protein>
<evidence type="ECO:0000259" key="8">
    <source>
        <dbReference type="PROSITE" id="PS51900"/>
    </source>
</evidence>
<keyword evidence="4" id="KW-0233">DNA recombination</keyword>
<feature type="region of interest" description="Disordered" evidence="6">
    <location>
        <begin position="170"/>
        <end position="194"/>
    </location>
</feature>
<keyword evidence="10" id="KW-1185">Reference proteome</keyword>
<dbReference type="CDD" id="cd00796">
    <property type="entry name" value="INT_Rci_Hp1_C"/>
    <property type="match status" value="1"/>
</dbReference>
<comment type="caution">
    <text evidence="9">The sequence shown here is derived from an EMBL/GenBank/DDBJ whole genome shotgun (WGS) entry which is preliminary data.</text>
</comment>
<organism evidence="9 10">
    <name type="scientific">Methylobacterium platani JCM 14648</name>
    <dbReference type="NCBI Taxonomy" id="1295136"/>
    <lineage>
        <taxon>Bacteria</taxon>
        <taxon>Pseudomonadati</taxon>
        <taxon>Pseudomonadota</taxon>
        <taxon>Alphaproteobacteria</taxon>
        <taxon>Hyphomicrobiales</taxon>
        <taxon>Methylobacteriaceae</taxon>
        <taxon>Methylobacterium</taxon>
    </lineage>
</organism>
<dbReference type="Pfam" id="PF00589">
    <property type="entry name" value="Phage_integrase"/>
    <property type="match status" value="1"/>
</dbReference>
<evidence type="ECO:0000256" key="4">
    <source>
        <dbReference type="ARBA" id="ARBA00023172"/>
    </source>
</evidence>